<dbReference type="Proteomes" id="UP000247647">
    <property type="component" value="Unassembled WGS sequence"/>
</dbReference>
<evidence type="ECO:0000313" key="3">
    <source>
        <dbReference type="Proteomes" id="UP000247647"/>
    </source>
</evidence>
<sequence>MSLSISLILGELFCSLQYSSLTPLLVVEFIYLIFLWHTEFTVMEVEAGLDYMTPRLQN</sequence>
<evidence type="ECO:0000313" key="2">
    <source>
        <dbReference type="EMBL" id="PYH29926.1"/>
    </source>
</evidence>
<accession>A0A318Y6K9</accession>
<organism evidence="2 3">
    <name type="scientific">Aspergillus neoniger (strain CBS 115656)</name>
    <dbReference type="NCBI Taxonomy" id="1448310"/>
    <lineage>
        <taxon>Eukaryota</taxon>
        <taxon>Fungi</taxon>
        <taxon>Dikarya</taxon>
        <taxon>Ascomycota</taxon>
        <taxon>Pezizomycotina</taxon>
        <taxon>Eurotiomycetes</taxon>
        <taxon>Eurotiomycetidae</taxon>
        <taxon>Eurotiales</taxon>
        <taxon>Aspergillaceae</taxon>
        <taxon>Aspergillus</taxon>
        <taxon>Aspergillus subgen. Circumdati</taxon>
    </lineage>
</organism>
<reference evidence="2" key="1">
    <citation type="submission" date="2016-12" db="EMBL/GenBank/DDBJ databases">
        <title>The genomes of Aspergillus section Nigri reveals drivers in fungal speciation.</title>
        <authorList>
            <consortium name="DOE Joint Genome Institute"/>
            <person name="Vesth T.C."/>
            <person name="Nybo J."/>
            <person name="Theobald S."/>
            <person name="Brandl J."/>
            <person name="Frisvad J.C."/>
            <person name="Nielsen K.F."/>
            <person name="Lyhne E.K."/>
            <person name="Kogle M.E."/>
            <person name="Kuo A."/>
            <person name="Riley R."/>
            <person name="Clum A."/>
            <person name="Nolan M."/>
            <person name="Lipzen A."/>
            <person name="Salamov A."/>
            <person name="Henrissat B."/>
            <person name="Wiebenga A."/>
            <person name="De Vries R.P."/>
            <person name="Grigoriev I.V."/>
            <person name="Mortensen U.H."/>
            <person name="Andersen M.R."/>
            <person name="Baker S.E."/>
        </authorList>
    </citation>
    <scope>NUCLEOTIDE SEQUENCE [LARGE SCALE GENOMIC DNA]</scope>
    <source>
        <strain evidence="2">CBS 115656</strain>
    </source>
</reference>
<dbReference type="RefSeq" id="XP_025475404.1">
    <property type="nucleotide sequence ID" value="XM_025624253.1"/>
</dbReference>
<feature type="transmembrane region" description="Helical" evidence="1">
    <location>
        <begin position="12"/>
        <end position="36"/>
    </location>
</feature>
<protein>
    <submittedName>
        <fullName evidence="2">Uncharacterized protein</fullName>
    </submittedName>
</protein>
<dbReference type="AlphaFoldDB" id="A0A318Y6K9"/>
<evidence type="ECO:0000256" key="1">
    <source>
        <dbReference type="SAM" id="Phobius"/>
    </source>
</evidence>
<gene>
    <name evidence="2" type="ORF">BO87DRAFT_380225</name>
</gene>
<keyword evidence="1" id="KW-1133">Transmembrane helix</keyword>
<dbReference type="EMBL" id="KZ821486">
    <property type="protein sequence ID" value="PYH29926.1"/>
    <property type="molecule type" value="Genomic_DNA"/>
</dbReference>
<name>A0A318Y6K9_ASPNB</name>
<keyword evidence="1" id="KW-0472">Membrane</keyword>
<dbReference type="GeneID" id="37126709"/>
<keyword evidence="1" id="KW-0812">Transmembrane</keyword>
<proteinExistence type="predicted"/>
<keyword evidence="3" id="KW-1185">Reference proteome</keyword>